<feature type="domain" description="TonB-dependent receptor-like beta-barrel" evidence="15">
    <location>
        <begin position="356"/>
        <end position="911"/>
    </location>
</feature>
<dbReference type="Pfam" id="PF07715">
    <property type="entry name" value="Plug"/>
    <property type="match status" value="1"/>
</dbReference>
<evidence type="ECO:0000256" key="1">
    <source>
        <dbReference type="ARBA" id="ARBA00004571"/>
    </source>
</evidence>
<evidence type="ECO:0000313" key="18">
    <source>
        <dbReference type="Proteomes" id="UP001165343"/>
    </source>
</evidence>
<dbReference type="Proteomes" id="UP001165343">
    <property type="component" value="Unassembled WGS sequence"/>
</dbReference>
<keyword evidence="6" id="KW-0408">Iron</keyword>
<evidence type="ECO:0000256" key="11">
    <source>
        <dbReference type="PROSITE-ProRule" id="PRU01360"/>
    </source>
</evidence>
<dbReference type="RefSeq" id="WP_249868685.1">
    <property type="nucleotide sequence ID" value="NZ_JAMGBC010000001.1"/>
</dbReference>
<keyword evidence="17" id="KW-0675">Receptor</keyword>
<evidence type="ECO:0000256" key="14">
    <source>
        <dbReference type="SAM" id="SignalP"/>
    </source>
</evidence>
<keyword evidence="14" id="KW-0732">Signal</keyword>
<reference evidence="17" key="1">
    <citation type="submission" date="2022-05" db="EMBL/GenBank/DDBJ databases">
        <authorList>
            <person name="Jo J.-H."/>
            <person name="Im W.-T."/>
        </authorList>
    </citation>
    <scope>NUCLEOTIDE SEQUENCE</scope>
    <source>
        <strain evidence="17">RG327</strain>
    </source>
</reference>
<evidence type="ECO:0000256" key="12">
    <source>
        <dbReference type="RuleBase" id="RU003357"/>
    </source>
</evidence>
<keyword evidence="10 11" id="KW-0998">Cell outer membrane</keyword>
<evidence type="ECO:0000256" key="7">
    <source>
        <dbReference type="ARBA" id="ARBA00023065"/>
    </source>
</evidence>
<name>A0ABT0RHS1_9SPHN</name>
<gene>
    <name evidence="17" type="ORF">LZ519_10845</name>
</gene>
<evidence type="ECO:0000256" key="4">
    <source>
        <dbReference type="ARBA" id="ARBA00022496"/>
    </source>
</evidence>
<evidence type="ECO:0000259" key="16">
    <source>
        <dbReference type="Pfam" id="PF07715"/>
    </source>
</evidence>
<dbReference type="SUPFAM" id="SSF56935">
    <property type="entry name" value="Porins"/>
    <property type="match status" value="1"/>
</dbReference>
<keyword evidence="3 11" id="KW-1134">Transmembrane beta strand</keyword>
<dbReference type="InterPro" id="IPR036942">
    <property type="entry name" value="Beta-barrel_TonB_sf"/>
</dbReference>
<accession>A0ABT0RHS1</accession>
<keyword evidence="2 11" id="KW-0813">Transport</keyword>
<dbReference type="EMBL" id="JAMGBC010000001">
    <property type="protein sequence ID" value="MCL6679807.1"/>
    <property type="molecule type" value="Genomic_DNA"/>
</dbReference>
<feature type="compositionally biased region" description="Polar residues" evidence="13">
    <location>
        <begin position="22"/>
        <end position="34"/>
    </location>
</feature>
<dbReference type="Gene3D" id="2.40.170.20">
    <property type="entry name" value="TonB-dependent receptor, beta-barrel domain"/>
    <property type="match status" value="2"/>
</dbReference>
<dbReference type="PROSITE" id="PS52016">
    <property type="entry name" value="TONB_DEPENDENT_REC_3"/>
    <property type="match status" value="1"/>
</dbReference>
<dbReference type="InterPro" id="IPR012910">
    <property type="entry name" value="Plug_dom"/>
</dbReference>
<evidence type="ECO:0000256" key="10">
    <source>
        <dbReference type="ARBA" id="ARBA00023237"/>
    </source>
</evidence>
<dbReference type="PANTHER" id="PTHR32552:SF81">
    <property type="entry name" value="TONB-DEPENDENT OUTER MEMBRANE RECEPTOR"/>
    <property type="match status" value="1"/>
</dbReference>
<feature type="chain" id="PRO_5046349109" evidence="14">
    <location>
        <begin position="22"/>
        <end position="1022"/>
    </location>
</feature>
<evidence type="ECO:0000256" key="9">
    <source>
        <dbReference type="ARBA" id="ARBA00023136"/>
    </source>
</evidence>
<comment type="similarity">
    <text evidence="11 12">Belongs to the TonB-dependent receptor family.</text>
</comment>
<evidence type="ECO:0000256" key="3">
    <source>
        <dbReference type="ARBA" id="ARBA00022452"/>
    </source>
</evidence>
<keyword evidence="4" id="KW-0410">Iron transport</keyword>
<keyword evidence="8 12" id="KW-0798">TonB box</keyword>
<evidence type="ECO:0000256" key="5">
    <source>
        <dbReference type="ARBA" id="ARBA00022692"/>
    </source>
</evidence>
<keyword evidence="18" id="KW-1185">Reference proteome</keyword>
<evidence type="ECO:0000256" key="8">
    <source>
        <dbReference type="ARBA" id="ARBA00023077"/>
    </source>
</evidence>
<evidence type="ECO:0000256" key="13">
    <source>
        <dbReference type="SAM" id="MobiDB-lite"/>
    </source>
</evidence>
<keyword evidence="9 11" id="KW-0472">Membrane</keyword>
<organism evidence="17 18">
    <name type="scientific">Sphingomonas anseongensis</name>
    <dbReference type="NCBI Taxonomy" id="2908207"/>
    <lineage>
        <taxon>Bacteria</taxon>
        <taxon>Pseudomonadati</taxon>
        <taxon>Pseudomonadota</taxon>
        <taxon>Alphaproteobacteria</taxon>
        <taxon>Sphingomonadales</taxon>
        <taxon>Sphingomonadaceae</taxon>
        <taxon>Sphingomonas</taxon>
    </lineage>
</organism>
<comment type="caution">
    <text evidence="17">The sequence shown here is derived from an EMBL/GenBank/DDBJ whole genome shotgun (WGS) entry which is preliminary data.</text>
</comment>
<dbReference type="Pfam" id="PF00593">
    <property type="entry name" value="TonB_dep_Rec_b-barrel"/>
    <property type="match status" value="1"/>
</dbReference>
<dbReference type="InterPro" id="IPR039426">
    <property type="entry name" value="TonB-dep_rcpt-like"/>
</dbReference>
<evidence type="ECO:0000259" key="15">
    <source>
        <dbReference type="Pfam" id="PF00593"/>
    </source>
</evidence>
<keyword evidence="7" id="KW-0406">Ion transport</keyword>
<feature type="signal peptide" evidence="14">
    <location>
        <begin position="1"/>
        <end position="21"/>
    </location>
</feature>
<evidence type="ECO:0000313" key="17">
    <source>
        <dbReference type="EMBL" id="MCL6679807.1"/>
    </source>
</evidence>
<protein>
    <submittedName>
        <fullName evidence="17">TonB-dependent receptor</fullName>
    </submittedName>
</protein>
<dbReference type="InterPro" id="IPR000531">
    <property type="entry name" value="Beta-barrel_TonB"/>
</dbReference>
<proteinExistence type="inferred from homology"/>
<dbReference type="PANTHER" id="PTHR32552">
    <property type="entry name" value="FERRICHROME IRON RECEPTOR-RELATED"/>
    <property type="match status" value="1"/>
</dbReference>
<evidence type="ECO:0000256" key="6">
    <source>
        <dbReference type="ARBA" id="ARBA00023004"/>
    </source>
</evidence>
<keyword evidence="5 11" id="KW-0812">Transmembrane</keyword>
<feature type="domain" description="TonB-dependent receptor plug" evidence="16">
    <location>
        <begin position="78"/>
        <end position="186"/>
    </location>
</feature>
<evidence type="ECO:0000256" key="2">
    <source>
        <dbReference type="ARBA" id="ARBA00022448"/>
    </source>
</evidence>
<feature type="region of interest" description="Disordered" evidence="13">
    <location>
        <begin position="22"/>
        <end position="63"/>
    </location>
</feature>
<sequence>MRKSVWLLSAALIAVPAPLYAQQSDPGQPTNPSGPSGDAQVNPPNTAEQGAVKTTDVGQQPVDSSDIVVTATRRNQALSDVPIAVSAVTAENLRNSGASDIRQLNQLSPSLLVSSTSSEGGAAVARIRGVGTVGDNPGLEGSVGIFVDGVYRARAGMALTELGPLERVEVLRGPQGTLFGRNTSAGLISIITAQPRFDPEISGAITVGNYDDRRAEASVTGPLSDTVAARIDGVWLKRDGFVKDVISGRDVNDRNRWLLRGQVLFQPNDNITDRIIADYTHRREECCAAPYLPAHDFVAGIGEQPSTIAAIERGLGAIIEDNPFRRRVSITPGRDYDSDVDDWGLSNEFDYDFGGAALTSITAYRFNKYTRGQDADFNNLDILFRASDGNSFNRFNTFTQELRLNGKAFDNRLDWLVGGYFADEKLKVKDNLAYGNDYARYANCLVAANFAASPLVPDSIVAPGVSPTCFNTAVAAGTRAGLEALFLANAGNPAAQQAIAAQIGALSAFARLPNDAFVPTNFAGAPFTDSGFTNIAFGALGPASLNGNALSDVWNQKSTNWALFTHNIFSVTSTVDLTVGARFTHERKRLNGNLSDTNLLCGFYSNFVPSLQTLPCVNPTVGPAGFAISDSRSENKLSGTAVLSWKPTPEILTYASYSRGYKAGGFNLDRSALTRANGNGAVCVAAGQPGCGGVIASGADLQFKPETNDALELGAKYNGRGFDVNVAVFHQLFSNFQLNTFNGLNFVVENINACKNDLNGADTDNSPATGACTGGTKAGVRSQGFELEAFTRPMRYLDLNAGVTYADTKYRHNLVGANGQPLTNALFQLPGRRVSNSNLWTLTGAAAWTPPIPGTGLSALVYADARHMSGLNTGSDLDIEKTQGSFTVVNGRVGIRGPGNSWSVELWAQNLFDEKFEQVAFDAPIQGTCTQRGAEAGFCSPTPNRSTALYGSFLGEPRTFGITFRAAFSPRRAPAAAYVAPPPPPPAEAPATQVCADGTTILATAACPAPPPPPPAAPERGK</sequence>
<comment type="subcellular location">
    <subcellularLocation>
        <location evidence="1 11">Cell outer membrane</location>
        <topology evidence="1 11">Multi-pass membrane protein</topology>
    </subcellularLocation>
</comment>